<dbReference type="EnsemblProtists" id="HpaT808309">
    <property type="protein sequence ID" value="HpaP808309"/>
    <property type="gene ID" value="HpaG808309"/>
</dbReference>
<keyword evidence="2" id="KW-1185">Reference proteome</keyword>
<reference evidence="1" key="2">
    <citation type="submission" date="2015-06" db="UniProtKB">
        <authorList>
            <consortium name="EnsemblProtists"/>
        </authorList>
    </citation>
    <scope>IDENTIFICATION</scope>
    <source>
        <strain evidence="1">Emoy2</strain>
    </source>
</reference>
<accession>M4BPH0</accession>
<sequence length="70" mass="7693">MTSCCAAVELAQGINPHNDQRIGRIHDDEYAARARYPATGHPASSAERREGALDAGKIDMMRQLVVRKNT</sequence>
<dbReference type="HOGENOM" id="CLU_2763293_0_0_1"/>
<evidence type="ECO:0000313" key="2">
    <source>
        <dbReference type="Proteomes" id="UP000011713"/>
    </source>
</evidence>
<organism evidence="1 2">
    <name type="scientific">Hyaloperonospora arabidopsidis (strain Emoy2)</name>
    <name type="common">Downy mildew agent</name>
    <name type="synonym">Peronospora arabidopsidis</name>
    <dbReference type="NCBI Taxonomy" id="559515"/>
    <lineage>
        <taxon>Eukaryota</taxon>
        <taxon>Sar</taxon>
        <taxon>Stramenopiles</taxon>
        <taxon>Oomycota</taxon>
        <taxon>Peronosporomycetes</taxon>
        <taxon>Peronosporales</taxon>
        <taxon>Peronosporaceae</taxon>
        <taxon>Hyaloperonospora</taxon>
    </lineage>
</organism>
<dbReference type="EMBL" id="JH598509">
    <property type="status" value="NOT_ANNOTATED_CDS"/>
    <property type="molecule type" value="Genomic_DNA"/>
</dbReference>
<dbReference type="InParanoid" id="M4BPH0"/>
<protein>
    <submittedName>
        <fullName evidence="1">Uncharacterized protein</fullName>
    </submittedName>
</protein>
<proteinExistence type="predicted"/>
<dbReference type="VEuPathDB" id="FungiDB:HpaG808309"/>
<evidence type="ECO:0000313" key="1">
    <source>
        <dbReference type="EnsemblProtists" id="HpaP808309"/>
    </source>
</evidence>
<dbReference type="Proteomes" id="UP000011713">
    <property type="component" value="Unassembled WGS sequence"/>
</dbReference>
<reference evidence="2" key="1">
    <citation type="journal article" date="2010" name="Science">
        <title>Signatures of adaptation to obligate biotrophy in the Hyaloperonospora arabidopsidis genome.</title>
        <authorList>
            <person name="Baxter L."/>
            <person name="Tripathy S."/>
            <person name="Ishaque N."/>
            <person name="Boot N."/>
            <person name="Cabral A."/>
            <person name="Kemen E."/>
            <person name="Thines M."/>
            <person name="Ah-Fong A."/>
            <person name="Anderson R."/>
            <person name="Badejoko W."/>
            <person name="Bittner-Eddy P."/>
            <person name="Boore J.L."/>
            <person name="Chibucos M.C."/>
            <person name="Coates M."/>
            <person name="Dehal P."/>
            <person name="Delehaunty K."/>
            <person name="Dong S."/>
            <person name="Downton P."/>
            <person name="Dumas B."/>
            <person name="Fabro G."/>
            <person name="Fronick C."/>
            <person name="Fuerstenberg S.I."/>
            <person name="Fulton L."/>
            <person name="Gaulin E."/>
            <person name="Govers F."/>
            <person name="Hughes L."/>
            <person name="Humphray S."/>
            <person name="Jiang R.H."/>
            <person name="Judelson H."/>
            <person name="Kamoun S."/>
            <person name="Kyung K."/>
            <person name="Meijer H."/>
            <person name="Minx P."/>
            <person name="Morris P."/>
            <person name="Nelson J."/>
            <person name="Phuntumart V."/>
            <person name="Qutob D."/>
            <person name="Rehmany A."/>
            <person name="Rougon-Cardoso A."/>
            <person name="Ryden P."/>
            <person name="Torto-Alalibo T."/>
            <person name="Studholme D."/>
            <person name="Wang Y."/>
            <person name="Win J."/>
            <person name="Wood J."/>
            <person name="Clifton S.W."/>
            <person name="Rogers J."/>
            <person name="Van den Ackerveken G."/>
            <person name="Jones J.D."/>
            <person name="McDowell J.M."/>
            <person name="Beynon J."/>
            <person name="Tyler B.M."/>
        </authorList>
    </citation>
    <scope>NUCLEOTIDE SEQUENCE [LARGE SCALE GENOMIC DNA]</scope>
    <source>
        <strain evidence="2">Emoy2</strain>
    </source>
</reference>
<dbReference type="AlphaFoldDB" id="M4BPH0"/>
<name>M4BPH0_HYAAE</name>